<feature type="compositionally biased region" description="Polar residues" evidence="6">
    <location>
        <begin position="869"/>
        <end position="879"/>
    </location>
</feature>
<dbReference type="Gene3D" id="1.10.510.10">
    <property type="entry name" value="Transferase(Phosphotransferase) domain 1"/>
    <property type="match status" value="1"/>
</dbReference>
<proteinExistence type="predicted"/>
<evidence type="ECO:0000256" key="4">
    <source>
        <dbReference type="ARBA" id="ARBA00022777"/>
    </source>
</evidence>
<dbReference type="PROSITE" id="PS51985">
    <property type="entry name" value="CPB2"/>
    <property type="match status" value="1"/>
</dbReference>
<feature type="region of interest" description="Disordered" evidence="6">
    <location>
        <begin position="921"/>
        <end position="942"/>
    </location>
</feature>
<feature type="domain" description="Cryptic POLO box 2 (CPB2)" evidence="8">
    <location>
        <begin position="629"/>
        <end position="746"/>
    </location>
</feature>
<feature type="domain" description="Protein kinase" evidence="7">
    <location>
        <begin position="34"/>
        <end position="348"/>
    </location>
</feature>
<keyword evidence="2" id="KW-0808">Transferase</keyword>
<dbReference type="SUPFAM" id="SSF56112">
    <property type="entry name" value="Protein kinase-like (PK-like)"/>
    <property type="match status" value="1"/>
</dbReference>
<dbReference type="PROSITE" id="PS50011">
    <property type="entry name" value="PROTEIN_KINASE_DOM"/>
    <property type="match status" value="1"/>
</dbReference>
<comment type="caution">
    <text evidence="9">The sequence shown here is derived from an EMBL/GenBank/DDBJ whole genome shotgun (WGS) entry which is preliminary data.</text>
</comment>
<dbReference type="FunFam" id="3.30.200.20:FF:000042">
    <property type="entry name" value="Aurora kinase A"/>
    <property type="match status" value="1"/>
</dbReference>
<dbReference type="GO" id="GO:0005524">
    <property type="term" value="F:ATP binding"/>
    <property type="evidence" value="ECO:0007669"/>
    <property type="project" value="UniProtKB-KW"/>
</dbReference>
<dbReference type="Pfam" id="PF18409">
    <property type="entry name" value="Plk4_PB2"/>
    <property type="match status" value="1"/>
</dbReference>
<feature type="region of interest" description="Disordered" evidence="6">
    <location>
        <begin position="493"/>
        <end position="534"/>
    </location>
</feature>
<evidence type="ECO:0008006" key="11">
    <source>
        <dbReference type="Google" id="ProtNLM"/>
    </source>
</evidence>
<dbReference type="EMBL" id="JANBPU010000166">
    <property type="protein sequence ID" value="KAJ1915031.1"/>
    <property type="molecule type" value="Genomic_DNA"/>
</dbReference>
<protein>
    <recommendedName>
        <fullName evidence="11">Non-specific serine/threonine protein kinase</fullName>
    </recommendedName>
</protein>
<feature type="compositionally biased region" description="Acidic residues" evidence="6">
    <location>
        <begin position="825"/>
        <end position="838"/>
    </location>
</feature>
<evidence type="ECO:0000256" key="5">
    <source>
        <dbReference type="ARBA" id="ARBA00022840"/>
    </source>
</evidence>
<evidence type="ECO:0000256" key="2">
    <source>
        <dbReference type="ARBA" id="ARBA00022679"/>
    </source>
</evidence>
<dbReference type="Gene3D" id="3.30.1120.130">
    <property type="match status" value="1"/>
</dbReference>
<keyword evidence="3" id="KW-0547">Nucleotide-binding</keyword>
<accession>A0A9W8DRR0</accession>
<dbReference type="Pfam" id="PF00069">
    <property type="entry name" value="Pkinase"/>
    <property type="match status" value="1"/>
</dbReference>
<feature type="compositionally biased region" description="Polar residues" evidence="6">
    <location>
        <begin position="849"/>
        <end position="862"/>
    </location>
</feature>
<dbReference type="InterPro" id="IPR008271">
    <property type="entry name" value="Ser/Thr_kinase_AS"/>
</dbReference>
<dbReference type="Gene3D" id="3.30.200.20">
    <property type="entry name" value="Phosphorylase Kinase, domain 1"/>
    <property type="match status" value="1"/>
</dbReference>
<feature type="compositionally biased region" description="Polar residues" evidence="6">
    <location>
        <begin position="922"/>
        <end position="942"/>
    </location>
</feature>
<dbReference type="SMART" id="SM00220">
    <property type="entry name" value="S_TKc"/>
    <property type="match status" value="1"/>
</dbReference>
<keyword evidence="4" id="KW-0418">Kinase</keyword>
<evidence type="ECO:0000256" key="3">
    <source>
        <dbReference type="ARBA" id="ARBA00022741"/>
    </source>
</evidence>
<feature type="region of interest" description="Disordered" evidence="6">
    <location>
        <begin position="441"/>
        <end position="471"/>
    </location>
</feature>
<dbReference type="OrthoDB" id="408964at2759"/>
<keyword evidence="1" id="KW-0723">Serine/threonine-protein kinase</keyword>
<gene>
    <name evidence="9" type="ORF">H4219_004529</name>
</gene>
<dbReference type="InterPro" id="IPR011009">
    <property type="entry name" value="Kinase-like_dom_sf"/>
</dbReference>
<reference evidence="9" key="1">
    <citation type="submission" date="2022-07" db="EMBL/GenBank/DDBJ databases">
        <title>Phylogenomic reconstructions and comparative analyses of Kickxellomycotina fungi.</title>
        <authorList>
            <person name="Reynolds N.K."/>
            <person name="Stajich J.E."/>
            <person name="Barry K."/>
            <person name="Grigoriev I.V."/>
            <person name="Crous P."/>
            <person name="Smith M.E."/>
        </authorList>
    </citation>
    <scope>NUCLEOTIDE SEQUENCE</scope>
    <source>
        <strain evidence="9">NBRC 100468</strain>
    </source>
</reference>
<evidence type="ECO:0000259" key="8">
    <source>
        <dbReference type="PROSITE" id="PS51985"/>
    </source>
</evidence>
<dbReference type="GO" id="GO:0004674">
    <property type="term" value="F:protein serine/threonine kinase activity"/>
    <property type="evidence" value="ECO:0007669"/>
    <property type="project" value="UniProtKB-KW"/>
</dbReference>
<evidence type="ECO:0000313" key="10">
    <source>
        <dbReference type="Proteomes" id="UP001150538"/>
    </source>
</evidence>
<feature type="region of interest" description="Disordered" evidence="6">
    <location>
        <begin position="790"/>
        <end position="901"/>
    </location>
</feature>
<organism evidence="9 10">
    <name type="scientific">Mycoemilia scoparia</name>
    <dbReference type="NCBI Taxonomy" id="417184"/>
    <lineage>
        <taxon>Eukaryota</taxon>
        <taxon>Fungi</taxon>
        <taxon>Fungi incertae sedis</taxon>
        <taxon>Zoopagomycota</taxon>
        <taxon>Kickxellomycotina</taxon>
        <taxon>Kickxellomycetes</taxon>
        <taxon>Kickxellales</taxon>
        <taxon>Kickxellaceae</taxon>
        <taxon>Mycoemilia</taxon>
    </lineage>
</organism>
<dbReference type="FunFam" id="1.10.510.10:FF:000571">
    <property type="entry name" value="Maternal embryonic leucine zipper kinase"/>
    <property type="match status" value="1"/>
</dbReference>
<feature type="compositionally biased region" description="Basic and acidic residues" evidence="6">
    <location>
        <begin position="510"/>
        <end position="520"/>
    </location>
</feature>
<sequence length="1060" mass="119779">MNFYEDPTFRRISQKFKHNANLNEPPNNLTIESFDIIEAIGRGGFGTVYKAKPKLQQFRRYGNQQQYQPTTTTTTTNKPEDFLRYAQKHNIRTVALKVISKSKVTNESLRHRLAAEVAIHRVMDHPGIVRMYDFFEDEENVYLIMEYCSGGDLWKYLKSRSQNPKYSSLLSEEEIRGLMLQISRAVVYMHQNGILHRDLKLTNLLVTGDMEIRLTDFGLATQIEDTGSLGLNEGGGSSSGDPMTVCGTVNYMSPEIVTNETYGFESDIWALGCLFITFLTGKSPFDKFKQQKRFGERKQDIQSYYDALAQIRLPANVSDEAKGLATHMLQMKPHKRIKTTDLLSHPFFSPVLPTKGLKLLVSTNRAILNQGGGGSDGSDEAEPWELQREKPGMDSNKNQFANLAKPNFERPPIHPMDGRLVQGRNNLVGNNLHRHQRRLISSREDQIGGHDRLHRGGGSSSSRTGPHNEITMDARYPDTMISSVPVESTAIVGKKGSSSQGHSNSYKTKSSGEDSEHELAKNFSTKHLAPRKHKQENRTLEIMADGRVLLEITGEKHLIVVDPTSATYNPKVLIFPHGTAIFEARKATRNFDLSEILDRVSRSGGKIPSSLTSKVKYMMLCVEKIRSKTRKIILQTPQGQATLMENLPLADFQFSFLNGIKVLYIRRKQMAEIRIPSKQDLPDEIHRVSLQSGQSNKRSDRMNKILSHVEESLEKCVAASEITNQWEDLVCDAPSQKQTSNGSKKGSDYTGKIKFPVHIKWEQDLNGYVPPGLVKVNKSVESRILEGQSKYSMADGSSNIASSGKTRVPTSIDPYQFEGIQNDPNGDDDEFEDPDDALEAQYGGVPLDYNNTRPVNSRNRYNNPAIVEDTNSQLWNKPSSRARHHNHSQDESSRKAHQTPMSYSNEARFLFTTPINRVPMSGYSNNNNTQLTRNGKKPSNSGLMPAIIAGKSDRFQFIPSVGWCIYRPITDSNHTRYLVTPQRNRLPNDLYSDEDHEFILLFNDGIMMVVDSSRKYIGWWDQKGDSEVPDQQFHVDDPNLPVLVYRKFEKLQLFADSMGV</sequence>
<keyword evidence="10" id="KW-1185">Reference proteome</keyword>
<name>A0A9W8DRR0_9FUNG</name>
<dbReference type="GO" id="GO:0005634">
    <property type="term" value="C:nucleus"/>
    <property type="evidence" value="ECO:0007669"/>
    <property type="project" value="TreeGrafter"/>
</dbReference>
<evidence type="ECO:0000259" key="7">
    <source>
        <dbReference type="PROSITE" id="PS50011"/>
    </source>
</evidence>
<keyword evidence="5" id="KW-0067">ATP-binding</keyword>
<dbReference type="InterPro" id="IPR000719">
    <property type="entry name" value="Prot_kinase_dom"/>
</dbReference>
<dbReference type="InterPro" id="IPR047108">
    <property type="entry name" value="Plk4-like_POLO_box_2_sf"/>
</dbReference>
<dbReference type="PANTHER" id="PTHR24345">
    <property type="entry name" value="SERINE/THREONINE-PROTEIN KINASE PLK"/>
    <property type="match status" value="1"/>
</dbReference>
<dbReference type="AlphaFoldDB" id="A0A9W8DRR0"/>
<evidence type="ECO:0000256" key="1">
    <source>
        <dbReference type="ARBA" id="ARBA00022527"/>
    </source>
</evidence>
<feature type="compositionally biased region" description="Polar residues" evidence="6">
    <location>
        <begin position="790"/>
        <end position="809"/>
    </location>
</feature>
<dbReference type="PANTHER" id="PTHR24345:SF91">
    <property type="entry name" value="SERINE_THREONINE-PROTEIN KINASE PLK4"/>
    <property type="match status" value="1"/>
</dbReference>
<feature type="compositionally biased region" description="Polar residues" evidence="6">
    <location>
        <begin position="496"/>
        <end position="509"/>
    </location>
</feature>
<feature type="compositionally biased region" description="Basic and acidic residues" evidence="6">
    <location>
        <begin position="441"/>
        <end position="451"/>
    </location>
</feature>
<dbReference type="Proteomes" id="UP001150538">
    <property type="component" value="Unassembled WGS sequence"/>
</dbReference>
<dbReference type="InterPro" id="IPR033698">
    <property type="entry name" value="POLO_box_Plk4_2"/>
</dbReference>
<evidence type="ECO:0000313" key="9">
    <source>
        <dbReference type="EMBL" id="KAJ1915031.1"/>
    </source>
</evidence>
<dbReference type="PROSITE" id="PS00108">
    <property type="entry name" value="PROTEIN_KINASE_ST"/>
    <property type="match status" value="1"/>
</dbReference>
<evidence type="ECO:0000256" key="6">
    <source>
        <dbReference type="SAM" id="MobiDB-lite"/>
    </source>
</evidence>